<evidence type="ECO:0000313" key="9">
    <source>
        <dbReference type="Proteomes" id="UP000177269"/>
    </source>
</evidence>
<feature type="transmembrane region" description="Helical" evidence="6">
    <location>
        <begin position="34"/>
        <end position="60"/>
    </location>
</feature>
<dbReference type="AlphaFoldDB" id="A0A1G2P285"/>
<comment type="subcellular location">
    <subcellularLocation>
        <location evidence="1">Cell membrane</location>
        <topology evidence="1">Single-pass membrane protein</topology>
    </subcellularLocation>
</comment>
<dbReference type="PANTHER" id="PTHR33885:SF3">
    <property type="entry name" value="PHAGE SHOCK PROTEIN C"/>
    <property type="match status" value="1"/>
</dbReference>
<keyword evidence="4 6" id="KW-1133">Transmembrane helix</keyword>
<dbReference type="Proteomes" id="UP000177269">
    <property type="component" value="Unassembled WGS sequence"/>
</dbReference>
<evidence type="ECO:0000256" key="3">
    <source>
        <dbReference type="ARBA" id="ARBA00022692"/>
    </source>
</evidence>
<evidence type="ECO:0000256" key="1">
    <source>
        <dbReference type="ARBA" id="ARBA00004162"/>
    </source>
</evidence>
<dbReference type="EMBL" id="MHSK01000011">
    <property type="protein sequence ID" value="OHA42456.1"/>
    <property type="molecule type" value="Genomic_DNA"/>
</dbReference>
<organism evidence="8 9">
    <name type="scientific">Candidatus Taylorbacteria bacterium RIFCSPLOWO2_12_FULL_43_20</name>
    <dbReference type="NCBI Taxonomy" id="1802332"/>
    <lineage>
        <taxon>Bacteria</taxon>
        <taxon>Candidatus Tayloriibacteriota</taxon>
    </lineage>
</organism>
<gene>
    <name evidence="8" type="ORF">A3G52_04565</name>
</gene>
<dbReference type="InterPro" id="IPR052027">
    <property type="entry name" value="PspC"/>
</dbReference>
<name>A0A1G2P285_9BACT</name>
<proteinExistence type="predicted"/>
<accession>A0A1G2P285</accession>
<evidence type="ECO:0000259" key="7">
    <source>
        <dbReference type="Pfam" id="PF04024"/>
    </source>
</evidence>
<evidence type="ECO:0000256" key="2">
    <source>
        <dbReference type="ARBA" id="ARBA00022475"/>
    </source>
</evidence>
<sequence>METKKLYRSKTNRIFAGICGGLGDYLAVDPVLIRLVWLLVVIFTGFVPGLLVYILAIFIIPEKRES</sequence>
<evidence type="ECO:0000256" key="5">
    <source>
        <dbReference type="ARBA" id="ARBA00023136"/>
    </source>
</evidence>
<evidence type="ECO:0000313" key="8">
    <source>
        <dbReference type="EMBL" id="OHA42456.1"/>
    </source>
</evidence>
<dbReference type="Pfam" id="PF04024">
    <property type="entry name" value="PspC"/>
    <property type="match status" value="1"/>
</dbReference>
<dbReference type="PANTHER" id="PTHR33885">
    <property type="entry name" value="PHAGE SHOCK PROTEIN C"/>
    <property type="match status" value="1"/>
</dbReference>
<comment type="caution">
    <text evidence="8">The sequence shown here is derived from an EMBL/GenBank/DDBJ whole genome shotgun (WGS) entry which is preliminary data.</text>
</comment>
<dbReference type="InterPro" id="IPR007168">
    <property type="entry name" value="Phageshock_PspC_N"/>
</dbReference>
<keyword evidence="2" id="KW-1003">Cell membrane</keyword>
<dbReference type="GO" id="GO:0005886">
    <property type="term" value="C:plasma membrane"/>
    <property type="evidence" value="ECO:0007669"/>
    <property type="project" value="UniProtKB-SubCell"/>
</dbReference>
<keyword evidence="5 6" id="KW-0472">Membrane</keyword>
<reference evidence="8 9" key="1">
    <citation type="journal article" date="2016" name="Nat. Commun.">
        <title>Thousands of microbial genomes shed light on interconnected biogeochemical processes in an aquifer system.</title>
        <authorList>
            <person name="Anantharaman K."/>
            <person name="Brown C.T."/>
            <person name="Hug L.A."/>
            <person name="Sharon I."/>
            <person name="Castelle C.J."/>
            <person name="Probst A.J."/>
            <person name="Thomas B.C."/>
            <person name="Singh A."/>
            <person name="Wilkins M.J."/>
            <person name="Karaoz U."/>
            <person name="Brodie E.L."/>
            <person name="Williams K.H."/>
            <person name="Hubbard S.S."/>
            <person name="Banfield J.F."/>
        </authorList>
    </citation>
    <scope>NUCLEOTIDE SEQUENCE [LARGE SCALE GENOMIC DNA]</scope>
</reference>
<evidence type="ECO:0000256" key="6">
    <source>
        <dbReference type="SAM" id="Phobius"/>
    </source>
</evidence>
<protein>
    <submittedName>
        <fullName evidence="8">PspC domain-containing protein</fullName>
    </submittedName>
</protein>
<evidence type="ECO:0000256" key="4">
    <source>
        <dbReference type="ARBA" id="ARBA00022989"/>
    </source>
</evidence>
<feature type="domain" description="Phage shock protein PspC N-terminal" evidence="7">
    <location>
        <begin position="4"/>
        <end position="63"/>
    </location>
</feature>
<keyword evidence="3 6" id="KW-0812">Transmembrane</keyword>